<dbReference type="InterPro" id="IPR025355">
    <property type="entry name" value="DUF4259"/>
</dbReference>
<keyword evidence="2" id="KW-1185">Reference proteome</keyword>
<sequence length="134" mass="15187">MGAWGTGIFENDDVLDWKAELLDSEGLEMIAETLETVMDEEYIEVDLASNTLGAIEILAALQGKPGEELKRDSGEVEELKEWIEQHQGQGKSLLPLAKKAIKKIKKDSELKELWEESEDHEAWLHVIKDLESRL</sequence>
<dbReference type="Pfam" id="PF14078">
    <property type="entry name" value="DUF4259"/>
    <property type="match status" value="1"/>
</dbReference>
<reference evidence="1 2" key="1">
    <citation type="submission" date="2021-04" db="EMBL/GenBank/DDBJ databases">
        <title>Paenibacillus sp. DLE-14 whole genome sequence.</title>
        <authorList>
            <person name="Ham Y.J."/>
        </authorList>
    </citation>
    <scope>NUCLEOTIDE SEQUENCE [LARGE SCALE GENOMIC DNA]</scope>
    <source>
        <strain evidence="1 2">DLE-14</strain>
    </source>
</reference>
<organism evidence="1 2">
    <name type="scientific">Paenibacillus lignilyticus</name>
    <dbReference type="NCBI Taxonomy" id="1172615"/>
    <lineage>
        <taxon>Bacteria</taxon>
        <taxon>Bacillati</taxon>
        <taxon>Bacillota</taxon>
        <taxon>Bacilli</taxon>
        <taxon>Bacillales</taxon>
        <taxon>Paenibacillaceae</taxon>
        <taxon>Paenibacillus</taxon>
    </lineage>
</organism>
<dbReference type="Proteomes" id="UP000673394">
    <property type="component" value="Unassembled WGS sequence"/>
</dbReference>
<evidence type="ECO:0000313" key="2">
    <source>
        <dbReference type="Proteomes" id="UP000673394"/>
    </source>
</evidence>
<accession>A0ABS5CI05</accession>
<evidence type="ECO:0000313" key="1">
    <source>
        <dbReference type="EMBL" id="MBP3965508.1"/>
    </source>
</evidence>
<name>A0ABS5CI05_9BACL</name>
<proteinExistence type="predicted"/>
<comment type="caution">
    <text evidence="1">The sequence shown here is derived from an EMBL/GenBank/DDBJ whole genome shotgun (WGS) entry which is preliminary data.</text>
</comment>
<dbReference type="EMBL" id="JAGKSP010000011">
    <property type="protein sequence ID" value="MBP3965508.1"/>
    <property type="molecule type" value="Genomic_DNA"/>
</dbReference>
<dbReference type="RefSeq" id="WP_210661989.1">
    <property type="nucleotide sequence ID" value="NZ_JAGKSP010000011.1"/>
</dbReference>
<gene>
    <name evidence="1" type="ORF">I8J30_22605</name>
</gene>
<protein>
    <submittedName>
        <fullName evidence="1">DUF4259 domain-containing protein</fullName>
    </submittedName>
</protein>